<evidence type="ECO:0000259" key="1">
    <source>
        <dbReference type="PROSITE" id="PS51186"/>
    </source>
</evidence>
<dbReference type="GO" id="GO:0034069">
    <property type="term" value="F:aminoglycoside N-acetyltransferase activity"/>
    <property type="evidence" value="ECO:0007669"/>
    <property type="project" value="TreeGrafter"/>
</dbReference>
<dbReference type="InterPro" id="IPR051554">
    <property type="entry name" value="Acetyltransferase_Eis"/>
</dbReference>
<dbReference type="SUPFAM" id="SSF55729">
    <property type="entry name" value="Acyl-CoA N-acyltransferases (Nat)"/>
    <property type="match status" value="1"/>
</dbReference>
<dbReference type="PANTHER" id="PTHR37817:SF1">
    <property type="entry name" value="N-ACETYLTRANSFERASE EIS"/>
    <property type="match status" value="1"/>
</dbReference>
<proteinExistence type="predicted"/>
<dbReference type="PANTHER" id="PTHR37817">
    <property type="entry name" value="N-ACETYLTRANSFERASE EIS"/>
    <property type="match status" value="1"/>
</dbReference>
<accession>A0A1Y1YUZ9</accession>
<organism evidence="2 3">
    <name type="scientific">Basidiobolus meristosporus CBS 931.73</name>
    <dbReference type="NCBI Taxonomy" id="1314790"/>
    <lineage>
        <taxon>Eukaryota</taxon>
        <taxon>Fungi</taxon>
        <taxon>Fungi incertae sedis</taxon>
        <taxon>Zoopagomycota</taxon>
        <taxon>Entomophthoromycotina</taxon>
        <taxon>Basidiobolomycetes</taxon>
        <taxon>Basidiobolales</taxon>
        <taxon>Basidiobolaceae</taxon>
        <taxon>Basidiobolus</taxon>
    </lineage>
</organism>
<dbReference type="InterPro" id="IPR016181">
    <property type="entry name" value="Acyl_CoA_acyltransferase"/>
</dbReference>
<dbReference type="CDD" id="cd04301">
    <property type="entry name" value="NAT_SF"/>
    <property type="match status" value="1"/>
</dbReference>
<dbReference type="EMBL" id="MCFE01000065">
    <property type="protein sequence ID" value="ORY01786.1"/>
    <property type="molecule type" value="Genomic_DNA"/>
</dbReference>
<dbReference type="Proteomes" id="UP000193498">
    <property type="component" value="Unassembled WGS sequence"/>
</dbReference>
<dbReference type="GO" id="GO:0030649">
    <property type="term" value="P:aminoglycoside antibiotic catabolic process"/>
    <property type="evidence" value="ECO:0007669"/>
    <property type="project" value="TreeGrafter"/>
</dbReference>
<sequence>MHEEYIFRTLKEEELPLFFDHLAVVFQPKGTPRQYFVDHWNNDPYRDINGIKVALLKDPYGEKIVSTVRVFRRSVILDGTTIDMGGIGEVATLPSHLRKGLARRLLQEALSYMKTVGIHISSLHVSSGPAQSLYKSMGWSAVDLHYRKYKVPVDLLQQFVATPLVIIEPQPMDLSDNWENLERMSALHESVLTQRSVAGPIKRSLEYWREWIGSPSPYPERKVTGFFSTIQRPDGGQTGPQATTAYLISEYRAGHESEVIGEINAGEFIAASHPTEVGSKKALNDIKDLRDIVPSLYSRLFWQLVAAYAEYADLMTLENQKRHVIVRTPLSLAPTFEDKECKGIQYEDIVDEGFMYKIINDFNAQEVRLQENQDWINLFEKNDTTNAKLEHLFLRSDSF</sequence>
<gene>
    <name evidence="2" type="ORF">K493DRAFT_312291</name>
</gene>
<name>A0A1Y1YUZ9_9FUNG</name>
<comment type="caution">
    <text evidence="2">The sequence shown here is derived from an EMBL/GenBank/DDBJ whole genome shotgun (WGS) entry which is preliminary data.</text>
</comment>
<keyword evidence="3" id="KW-1185">Reference proteome</keyword>
<dbReference type="PROSITE" id="PS51186">
    <property type="entry name" value="GNAT"/>
    <property type="match status" value="1"/>
</dbReference>
<dbReference type="OrthoDB" id="79507at2759"/>
<dbReference type="InParanoid" id="A0A1Y1YUZ9"/>
<reference evidence="2 3" key="1">
    <citation type="submission" date="2016-07" db="EMBL/GenBank/DDBJ databases">
        <title>Pervasive Adenine N6-methylation of Active Genes in Fungi.</title>
        <authorList>
            <consortium name="DOE Joint Genome Institute"/>
            <person name="Mondo S.J."/>
            <person name="Dannebaum R.O."/>
            <person name="Kuo R.C."/>
            <person name="Labutti K."/>
            <person name="Haridas S."/>
            <person name="Kuo A."/>
            <person name="Salamov A."/>
            <person name="Ahrendt S.R."/>
            <person name="Lipzen A."/>
            <person name="Sullivan W."/>
            <person name="Andreopoulos W.B."/>
            <person name="Clum A."/>
            <person name="Lindquist E."/>
            <person name="Daum C."/>
            <person name="Ramamoorthy G.K."/>
            <person name="Gryganskyi A."/>
            <person name="Culley D."/>
            <person name="Magnuson J.K."/>
            <person name="James T.Y."/>
            <person name="O'Malley M.A."/>
            <person name="Stajich J.E."/>
            <person name="Spatafora J.W."/>
            <person name="Visel A."/>
            <person name="Grigoriev I.V."/>
        </authorList>
    </citation>
    <scope>NUCLEOTIDE SEQUENCE [LARGE SCALE GENOMIC DNA]</scope>
    <source>
        <strain evidence="2 3">CBS 931.73</strain>
    </source>
</reference>
<evidence type="ECO:0000313" key="2">
    <source>
        <dbReference type="EMBL" id="ORY01786.1"/>
    </source>
</evidence>
<protein>
    <submittedName>
        <fullName evidence="2">Acyl-CoA N-acyltransferase</fullName>
    </submittedName>
</protein>
<keyword evidence="2" id="KW-0012">Acyltransferase</keyword>
<evidence type="ECO:0000313" key="3">
    <source>
        <dbReference type="Proteomes" id="UP000193498"/>
    </source>
</evidence>
<dbReference type="AlphaFoldDB" id="A0A1Y1YUZ9"/>
<dbReference type="Gene3D" id="3.40.630.30">
    <property type="match status" value="1"/>
</dbReference>
<dbReference type="Pfam" id="PF13527">
    <property type="entry name" value="Acetyltransf_9"/>
    <property type="match status" value="1"/>
</dbReference>
<feature type="domain" description="N-acetyltransferase" evidence="1">
    <location>
        <begin position="5"/>
        <end position="161"/>
    </location>
</feature>
<keyword evidence="2" id="KW-0808">Transferase</keyword>
<dbReference type="InterPro" id="IPR000182">
    <property type="entry name" value="GNAT_dom"/>
</dbReference>